<dbReference type="NCBIfam" id="NF041518">
    <property type="entry name" value="choice_anch_Q"/>
    <property type="match status" value="1"/>
</dbReference>
<comment type="caution">
    <text evidence="2">The sequence shown here is derived from an EMBL/GenBank/DDBJ whole genome shotgun (WGS) entry which is preliminary data.</text>
</comment>
<evidence type="ECO:0000313" key="3">
    <source>
        <dbReference type="Proteomes" id="UP000565078"/>
    </source>
</evidence>
<dbReference type="Proteomes" id="UP000565078">
    <property type="component" value="Unassembled WGS sequence"/>
</dbReference>
<dbReference type="Pfam" id="PF17957">
    <property type="entry name" value="Big_7"/>
    <property type="match status" value="1"/>
</dbReference>
<dbReference type="Gene3D" id="2.160.20.10">
    <property type="entry name" value="Single-stranded right-handed beta-helix, Pectin lyase-like"/>
    <property type="match status" value="2"/>
</dbReference>
<dbReference type="AlphaFoldDB" id="A0A7J4IXH8"/>
<accession>A0A7J4IXH8</accession>
<dbReference type="InterPro" id="IPR013783">
    <property type="entry name" value="Ig-like_fold"/>
</dbReference>
<feature type="non-terminal residue" evidence="2">
    <location>
        <position position="770"/>
    </location>
</feature>
<dbReference type="SMART" id="SM00710">
    <property type="entry name" value="PbH1"/>
    <property type="match status" value="5"/>
</dbReference>
<name>A0A7J4IXH8_9ARCH</name>
<reference evidence="3" key="1">
    <citation type="journal article" date="2020" name="bioRxiv">
        <title>A rank-normalized archaeal taxonomy based on genome phylogeny resolves widespread incomplete and uneven classifications.</title>
        <authorList>
            <person name="Rinke C."/>
            <person name="Chuvochina M."/>
            <person name="Mussig A.J."/>
            <person name="Chaumeil P.-A."/>
            <person name="Waite D.W."/>
            <person name="Whitman W.B."/>
            <person name="Parks D.H."/>
            <person name="Hugenholtz P."/>
        </authorList>
    </citation>
    <scope>NUCLEOTIDE SEQUENCE [LARGE SCALE GENOMIC DNA]</scope>
</reference>
<organism evidence="2 3">
    <name type="scientific">Candidatus Iainarchaeum sp</name>
    <dbReference type="NCBI Taxonomy" id="3101447"/>
    <lineage>
        <taxon>Archaea</taxon>
        <taxon>Candidatus Iainarchaeota</taxon>
        <taxon>Candidatus Iainarchaeia</taxon>
        <taxon>Candidatus Iainarchaeales</taxon>
        <taxon>Candidatus Iainarchaeaceae</taxon>
        <taxon>Candidatus Iainarchaeum</taxon>
    </lineage>
</organism>
<dbReference type="InterPro" id="IPR012334">
    <property type="entry name" value="Pectin_lyas_fold"/>
</dbReference>
<dbReference type="Gene3D" id="2.60.40.10">
    <property type="entry name" value="Immunoglobulins"/>
    <property type="match status" value="1"/>
</dbReference>
<sequence>MKPNKIILIGIILLVATTASAATYYIDFEGGKDSSDGLSTGTAWKHSPGDPNATGKVVTTALQGGDTVLFKGGIVYKGSISAKYSGLQGNPIRYKGNGWGSEKAIIDGATPITGWVRCSSQSACAGSPYWQNIFLATIPSLPAWMATSPALSINLFLDDQILAPAQFPASENPLYQTKTNYYSVSPSAVTSTSLSDVRLAGLGGTDLVGSYAYLWVNPNEITARKISSYNEATKTITFVAAQVYTDKNTLFSLANSPLATIFNKPGQYYFNETPNANGEYTLYVWPPNNMDISSNGTVTRSVLFGGIDVSGSFINVEGFRMQKQAGPVYGAGAGIYKSASGRTTDVTIKDNEITMSFGLEYASVFMPATDNLTVEDNYIHDTRGALKGIQGGGTNTVFQNNRLERVAGTPLYFPGVTTGRITGNIVADSRGVHANGITVYQNSSDITISNNIVRNVTIALALQNSRNLNIYNNVFDGVNASEAVVSSWSGITGTNYFLNNVVIGSANNNALSLGGGPFIVKNNVIGGGGIADVNRSNNIYTSLTWWQQGRYGWQLLTGEFSEPGLFKIFIDVANSDYKLKQESPAIEAGANLSEYFSTDMGGRARPPSGAWDIGAYEYVSGSAPPSANQSPIVSITNPTNGAAFNTPATITLDATASDSDGTVSKVEFYSGAVLLNTDSTAPYSYTWNNVAAGTYSLTAKATDNQGATATSNATSIIVSTQGAQLSDDDLDGVPNLIDHCPKTAGTARPHVNIFGCAIPIADKFDVKPDF</sequence>
<gene>
    <name evidence="2" type="ORF">HA254_06425</name>
</gene>
<dbReference type="InterPro" id="IPR011050">
    <property type="entry name" value="Pectin_lyase_fold/virulence"/>
</dbReference>
<proteinExistence type="predicted"/>
<dbReference type="InterPro" id="IPR039448">
    <property type="entry name" value="Beta_helix"/>
</dbReference>
<evidence type="ECO:0000259" key="1">
    <source>
        <dbReference type="Pfam" id="PF13229"/>
    </source>
</evidence>
<dbReference type="EMBL" id="DUGC01000101">
    <property type="protein sequence ID" value="HIH10271.1"/>
    <property type="molecule type" value="Genomic_DNA"/>
</dbReference>
<dbReference type="InterPro" id="IPR059226">
    <property type="entry name" value="Choice_anch_Q_dom"/>
</dbReference>
<dbReference type="SUPFAM" id="SSF51126">
    <property type="entry name" value="Pectin lyase-like"/>
    <property type="match status" value="1"/>
</dbReference>
<feature type="domain" description="Right handed beta helix" evidence="1">
    <location>
        <begin position="331"/>
        <end position="475"/>
    </location>
</feature>
<dbReference type="Pfam" id="PF13229">
    <property type="entry name" value="Beta_helix"/>
    <property type="match status" value="1"/>
</dbReference>
<evidence type="ECO:0000313" key="2">
    <source>
        <dbReference type="EMBL" id="HIH10271.1"/>
    </source>
</evidence>
<protein>
    <recommendedName>
        <fullName evidence="1">Right handed beta helix domain-containing protein</fullName>
    </recommendedName>
</protein>
<dbReference type="InterPro" id="IPR006626">
    <property type="entry name" value="PbH1"/>
</dbReference>